<feature type="compositionally biased region" description="Basic and acidic residues" evidence="8">
    <location>
        <begin position="128"/>
        <end position="141"/>
    </location>
</feature>
<dbReference type="EMBL" id="WWBZ02000022">
    <property type="protein sequence ID" value="KAF4307833.1"/>
    <property type="molecule type" value="Genomic_DNA"/>
</dbReference>
<dbReference type="PROSITE" id="PS01359">
    <property type="entry name" value="ZF_PHD_1"/>
    <property type="match status" value="1"/>
</dbReference>
<dbReference type="CDD" id="cd16039">
    <property type="entry name" value="PHD_SPP1"/>
    <property type="match status" value="1"/>
</dbReference>
<comment type="caution">
    <text evidence="10">The sequence shown here is derived from an EMBL/GenBank/DDBJ whole genome shotgun (WGS) entry which is preliminary data.</text>
</comment>
<evidence type="ECO:0000256" key="1">
    <source>
        <dbReference type="ARBA" id="ARBA00004123"/>
    </source>
</evidence>
<protein>
    <submittedName>
        <fullName evidence="10">Phd transcription</fullName>
    </submittedName>
</protein>
<dbReference type="GO" id="GO:0048188">
    <property type="term" value="C:Set1C/COMPASS complex"/>
    <property type="evidence" value="ECO:0007669"/>
    <property type="project" value="InterPro"/>
</dbReference>
<reference evidence="10" key="1">
    <citation type="submission" date="2020-04" db="EMBL/GenBank/DDBJ databases">
        <title>Genome Assembly and Annotation of Botryosphaeria dothidea sdau 11-99, a Latent Pathogen of Apple Fruit Ring Rot in China.</title>
        <authorList>
            <person name="Yu C."/>
            <person name="Diao Y."/>
            <person name="Lu Q."/>
            <person name="Zhao J."/>
            <person name="Cui S."/>
            <person name="Peng C."/>
            <person name="He B."/>
            <person name="Liu H."/>
        </authorList>
    </citation>
    <scope>NUCLEOTIDE SEQUENCE [LARGE SCALE GENOMIC DNA]</scope>
    <source>
        <strain evidence="10">Sdau11-99</strain>
    </source>
</reference>
<evidence type="ECO:0000256" key="5">
    <source>
        <dbReference type="ARBA" id="ARBA00023242"/>
    </source>
</evidence>
<dbReference type="InterPro" id="IPR019786">
    <property type="entry name" value="Zinc_finger_PHD-type_CS"/>
</dbReference>
<keyword evidence="3 6" id="KW-0863">Zinc-finger</keyword>
<dbReference type="PANTHER" id="PTHR46174">
    <property type="entry name" value="CXXC-TYPE ZINC FINGER PROTEIN 1"/>
    <property type="match status" value="1"/>
</dbReference>
<evidence type="ECO:0000256" key="8">
    <source>
        <dbReference type="SAM" id="MobiDB-lite"/>
    </source>
</evidence>
<feature type="compositionally biased region" description="Acidic residues" evidence="8">
    <location>
        <begin position="396"/>
        <end position="405"/>
    </location>
</feature>
<keyword evidence="5" id="KW-0539">Nucleus</keyword>
<evidence type="ECO:0000256" key="7">
    <source>
        <dbReference type="SAM" id="Coils"/>
    </source>
</evidence>
<feature type="region of interest" description="Disordered" evidence="8">
    <location>
        <begin position="506"/>
        <end position="549"/>
    </location>
</feature>
<dbReference type="InterPro" id="IPR037869">
    <property type="entry name" value="Spp1/CFP1"/>
</dbReference>
<dbReference type="Gene3D" id="3.30.40.10">
    <property type="entry name" value="Zinc/RING finger domain, C3HC4 (zinc finger)"/>
    <property type="match status" value="1"/>
</dbReference>
<evidence type="ECO:0000259" key="9">
    <source>
        <dbReference type="PROSITE" id="PS50016"/>
    </source>
</evidence>
<dbReference type="Pfam" id="PF00628">
    <property type="entry name" value="PHD"/>
    <property type="match status" value="1"/>
</dbReference>
<feature type="region of interest" description="Disordered" evidence="8">
    <location>
        <begin position="681"/>
        <end position="727"/>
    </location>
</feature>
<dbReference type="PANTHER" id="PTHR46174:SF1">
    <property type="entry name" value="CXXC-TYPE ZINC FINGER PROTEIN 1"/>
    <property type="match status" value="1"/>
</dbReference>
<feature type="region of interest" description="Disordered" evidence="8">
    <location>
        <begin position="569"/>
        <end position="594"/>
    </location>
</feature>
<dbReference type="InterPro" id="IPR011011">
    <property type="entry name" value="Znf_FYVE_PHD"/>
</dbReference>
<dbReference type="InterPro" id="IPR013083">
    <property type="entry name" value="Znf_RING/FYVE/PHD"/>
</dbReference>
<feature type="compositionally biased region" description="Basic residues" evidence="8">
    <location>
        <begin position="322"/>
        <end position="336"/>
    </location>
</feature>
<feature type="region of interest" description="Disordered" evidence="8">
    <location>
        <begin position="1"/>
        <end position="45"/>
    </location>
</feature>
<evidence type="ECO:0000256" key="4">
    <source>
        <dbReference type="ARBA" id="ARBA00022833"/>
    </source>
</evidence>
<keyword evidence="2" id="KW-0479">Metal-binding</keyword>
<gene>
    <name evidence="10" type="ORF">GTA08_BOTSDO03468</name>
</gene>
<feature type="compositionally biased region" description="Polar residues" evidence="8">
    <location>
        <begin position="220"/>
        <end position="229"/>
    </location>
</feature>
<dbReference type="Proteomes" id="UP000572817">
    <property type="component" value="Unassembled WGS sequence"/>
</dbReference>
<feature type="compositionally biased region" description="Low complexity" evidence="8">
    <location>
        <begin position="301"/>
        <end position="315"/>
    </location>
</feature>
<feature type="compositionally biased region" description="Acidic residues" evidence="8">
    <location>
        <begin position="685"/>
        <end position="694"/>
    </location>
</feature>
<evidence type="ECO:0000256" key="3">
    <source>
        <dbReference type="ARBA" id="ARBA00022771"/>
    </source>
</evidence>
<comment type="subcellular location">
    <subcellularLocation>
        <location evidence="1">Nucleus</location>
    </subcellularLocation>
</comment>
<feature type="compositionally biased region" description="Basic and acidic residues" evidence="8">
    <location>
        <begin position="286"/>
        <end position="298"/>
    </location>
</feature>
<evidence type="ECO:0000256" key="2">
    <source>
        <dbReference type="ARBA" id="ARBA00022723"/>
    </source>
</evidence>
<feature type="compositionally biased region" description="Low complexity" evidence="8">
    <location>
        <begin position="576"/>
        <end position="587"/>
    </location>
</feature>
<dbReference type="PROSITE" id="PS50016">
    <property type="entry name" value="ZF_PHD_2"/>
    <property type="match status" value="1"/>
</dbReference>
<feature type="compositionally biased region" description="Basic and acidic residues" evidence="8">
    <location>
        <begin position="210"/>
        <end position="219"/>
    </location>
</feature>
<feature type="compositionally biased region" description="Polar residues" evidence="8">
    <location>
        <begin position="69"/>
        <end position="92"/>
    </location>
</feature>
<dbReference type="InterPro" id="IPR019787">
    <property type="entry name" value="Znf_PHD-finger"/>
</dbReference>
<evidence type="ECO:0000256" key="6">
    <source>
        <dbReference type="PROSITE-ProRule" id="PRU00146"/>
    </source>
</evidence>
<evidence type="ECO:0000313" key="11">
    <source>
        <dbReference type="Proteomes" id="UP000572817"/>
    </source>
</evidence>
<feature type="compositionally biased region" description="Basic and acidic residues" evidence="8">
    <location>
        <begin position="524"/>
        <end position="533"/>
    </location>
</feature>
<keyword evidence="4" id="KW-0862">Zinc</keyword>
<feature type="compositionally biased region" description="Low complexity" evidence="8">
    <location>
        <begin position="372"/>
        <end position="386"/>
    </location>
</feature>
<feature type="compositionally biased region" description="Polar residues" evidence="8">
    <location>
        <begin position="186"/>
        <end position="208"/>
    </location>
</feature>
<sequence length="821" mass="88209">MSFKLSALLNPASEPSSPKPPSSEASRVPEVPTSDALESLPNKGLENASSSLCEVADALTGLAHGGPSPRNSIAQGSTSSQSPGNEQPTNRGSYPEARRTSSYGLAAAPVEPSSVDAAPQQHSPSLEQYHHRSKSPEEQRRQSLMSMSSNPPILPPIHTLEGIPEKRPSDQTQQPRDSSHGHDASQIVSTSPVDPSTAEVQSPNSVAQSREPDYVREEPTSAQIRATSPPNHPAEPPAQQAPLHSPSPQVKLEPTATSREPTPAQAALKTEQGRGPVEAETLKAVADARNEHGLRGVSREASTATPTTAPTMELPPAGPTVPKKRRLIDTKVKKKGSGGPKITNKKRRVEEDQGRPSPTPSAKASKTKGSKKSATGTPVAESSPAPQSSPPPQQTADEDDDEESGSDDGIYCICRKGDNHTWMIACDGSCQDWYHGKCVNVRESDGDLIEKYFCPRCAEAGEGFTTWKRMCRRDGCRRPARRDEQSKYCSDECGRLFFQSLAASLRGSGAGGAAGQKAKRDRRKANQADHDGNEDTEEDRPSGPRGGTVSARDLKALTLSAHDVDHFKNLGNSMLSPPATASPTSPTFKQQGGEVPLLSASDAARVAEIEKEIDDLRRRLKILKDRERFVAMAREQVNAVAEREGVKPKDICGYDSRLNWSEGEFALWRDTPKGRACLRQGSLDAEPEDVDRDDVEMRDADNGGMVNGDSSGGGGVDPATASSAAGAKRKEELLPALLAAPDICLKKRCQRHTQWGKIAQYDVSFETSIAKNQISELVADERDIRHRAAVGWRKERKAANGGDAAVEGADGEQEGWVEVLD</sequence>
<dbReference type="AlphaFoldDB" id="A0A8H4IZ99"/>
<feature type="compositionally biased region" description="Polar residues" evidence="8">
    <location>
        <begin position="142"/>
        <end position="151"/>
    </location>
</feature>
<organism evidence="10 11">
    <name type="scientific">Botryosphaeria dothidea</name>
    <dbReference type="NCBI Taxonomy" id="55169"/>
    <lineage>
        <taxon>Eukaryota</taxon>
        <taxon>Fungi</taxon>
        <taxon>Dikarya</taxon>
        <taxon>Ascomycota</taxon>
        <taxon>Pezizomycotina</taxon>
        <taxon>Dothideomycetes</taxon>
        <taxon>Dothideomycetes incertae sedis</taxon>
        <taxon>Botryosphaeriales</taxon>
        <taxon>Botryosphaeriaceae</taxon>
        <taxon>Botryosphaeria</taxon>
    </lineage>
</organism>
<dbReference type="GO" id="GO:0008270">
    <property type="term" value="F:zinc ion binding"/>
    <property type="evidence" value="ECO:0007669"/>
    <property type="project" value="UniProtKB-KW"/>
</dbReference>
<dbReference type="OrthoDB" id="436852at2759"/>
<feature type="region of interest" description="Disordered" evidence="8">
    <location>
        <begin position="60"/>
        <end position="405"/>
    </location>
</feature>
<keyword evidence="7" id="KW-0175">Coiled coil</keyword>
<dbReference type="GO" id="GO:0045893">
    <property type="term" value="P:positive regulation of DNA-templated transcription"/>
    <property type="evidence" value="ECO:0007669"/>
    <property type="project" value="TreeGrafter"/>
</dbReference>
<keyword evidence="11" id="KW-1185">Reference proteome</keyword>
<feature type="coiled-coil region" evidence="7">
    <location>
        <begin position="599"/>
        <end position="626"/>
    </location>
</feature>
<feature type="compositionally biased region" description="Low complexity" evidence="8">
    <location>
        <begin position="11"/>
        <end position="26"/>
    </location>
</feature>
<proteinExistence type="predicted"/>
<name>A0A8H4IZ99_9PEZI</name>
<dbReference type="SUPFAM" id="SSF57903">
    <property type="entry name" value="FYVE/PHD zinc finger"/>
    <property type="match status" value="1"/>
</dbReference>
<feature type="domain" description="PHD-type" evidence="9">
    <location>
        <begin position="409"/>
        <end position="460"/>
    </location>
</feature>
<accession>A0A8H4IZ99</accession>
<dbReference type="InterPro" id="IPR001965">
    <property type="entry name" value="Znf_PHD"/>
</dbReference>
<dbReference type="SMART" id="SM00249">
    <property type="entry name" value="PHD"/>
    <property type="match status" value="1"/>
</dbReference>
<evidence type="ECO:0000313" key="10">
    <source>
        <dbReference type="EMBL" id="KAF4307833.1"/>
    </source>
</evidence>